<keyword evidence="2" id="KW-1185">Reference proteome</keyword>
<dbReference type="PANTHER" id="PTHR35131:SF2">
    <property type="entry name" value="GAG-POL POLYPROTEIN"/>
    <property type="match status" value="1"/>
</dbReference>
<proteinExistence type="predicted"/>
<evidence type="ECO:0000313" key="1">
    <source>
        <dbReference type="EMBL" id="KAK6934421.1"/>
    </source>
</evidence>
<protein>
    <submittedName>
        <fullName evidence="1">Uncharacterized protein</fullName>
    </submittedName>
</protein>
<organism evidence="1 2">
    <name type="scientific">Dillenia turbinata</name>
    <dbReference type="NCBI Taxonomy" id="194707"/>
    <lineage>
        <taxon>Eukaryota</taxon>
        <taxon>Viridiplantae</taxon>
        <taxon>Streptophyta</taxon>
        <taxon>Embryophyta</taxon>
        <taxon>Tracheophyta</taxon>
        <taxon>Spermatophyta</taxon>
        <taxon>Magnoliopsida</taxon>
        <taxon>eudicotyledons</taxon>
        <taxon>Gunneridae</taxon>
        <taxon>Pentapetalae</taxon>
        <taxon>Dilleniales</taxon>
        <taxon>Dilleniaceae</taxon>
        <taxon>Dillenia</taxon>
    </lineage>
</organism>
<sequence>MFSFGSSVVASNKLLIHPPVVKWFIPTNFQTQYMTPFFAFFATLIKGALNISNKLKNGKQSSLKVRGTKQLGKLKAKSKVSCLFHYKEHKAKNSCELDLGIWPNPKSRPTYKANYPPKLEPKPPLFIKKLPLPLQPNKKFSIKPTPSPQVHENMAAKTPAEIGTRGTVGSLVMQEIEYFSRLELGHQVVAQKKATKCQIRESASAGGYYIPKFGSIIMTRRKKKKEGSRLLPSICSMVEVVESNRPIGKSGFSYRNLKTDVKKLQV</sequence>
<gene>
    <name evidence="1" type="ORF">RJ641_034576</name>
</gene>
<accession>A0AAN8VRE6</accession>
<dbReference type="AlphaFoldDB" id="A0AAN8VRE6"/>
<reference evidence="1 2" key="1">
    <citation type="submission" date="2023-12" db="EMBL/GenBank/DDBJ databases">
        <title>A high-quality genome assembly for Dillenia turbinata (Dilleniales).</title>
        <authorList>
            <person name="Chanderbali A."/>
        </authorList>
    </citation>
    <scope>NUCLEOTIDE SEQUENCE [LARGE SCALE GENOMIC DNA]</scope>
    <source>
        <strain evidence="1">LSX21</strain>
        <tissue evidence="1">Leaf</tissue>
    </source>
</reference>
<comment type="caution">
    <text evidence="1">The sequence shown here is derived from an EMBL/GenBank/DDBJ whole genome shotgun (WGS) entry which is preliminary data.</text>
</comment>
<evidence type="ECO:0000313" key="2">
    <source>
        <dbReference type="Proteomes" id="UP001370490"/>
    </source>
</evidence>
<dbReference type="Proteomes" id="UP001370490">
    <property type="component" value="Unassembled WGS sequence"/>
</dbReference>
<dbReference type="PANTHER" id="PTHR35131">
    <property type="entry name" value="EXPRESSED PROTEIN"/>
    <property type="match status" value="1"/>
</dbReference>
<name>A0AAN8VRE6_9MAGN</name>
<dbReference type="EMBL" id="JBAMMX010000008">
    <property type="protein sequence ID" value="KAK6934421.1"/>
    <property type="molecule type" value="Genomic_DNA"/>
</dbReference>